<protein>
    <submittedName>
        <fullName evidence="3">RNA-binding protein</fullName>
    </submittedName>
</protein>
<evidence type="ECO:0000313" key="3">
    <source>
        <dbReference type="EMBL" id="PEG30763.1"/>
    </source>
</evidence>
<dbReference type="GO" id="GO:0003723">
    <property type="term" value="F:RNA binding"/>
    <property type="evidence" value="ECO:0007669"/>
    <property type="project" value="UniProtKB-KW"/>
</dbReference>
<evidence type="ECO:0000313" key="4">
    <source>
        <dbReference type="Proteomes" id="UP000220840"/>
    </source>
</evidence>
<dbReference type="SUPFAM" id="SSF55174">
    <property type="entry name" value="Alpha-L RNA-binding motif"/>
    <property type="match status" value="1"/>
</dbReference>
<dbReference type="PANTHER" id="PTHR13633:SF3">
    <property type="entry name" value="MITOCHONDRIAL TRANSCRIPTION RESCUE FACTOR 1"/>
    <property type="match status" value="1"/>
</dbReference>
<evidence type="ECO:0000259" key="2">
    <source>
        <dbReference type="SMART" id="SM00363"/>
    </source>
</evidence>
<keyword evidence="1" id="KW-0694">RNA-binding</keyword>
<dbReference type="InterPro" id="IPR002942">
    <property type="entry name" value="S4_RNA-bd"/>
</dbReference>
<dbReference type="CDD" id="cd00165">
    <property type="entry name" value="S4"/>
    <property type="match status" value="1"/>
</dbReference>
<gene>
    <name evidence="3" type="ORF">CQ394_03315</name>
</gene>
<sequence>MVKELINRSFGEEKEEVINLYEKYLLAKEKDIVVFGKEFYTPNVWKWFEKNLQSKSVKIESYGVFEEAERRMISFNNLYNTSFPINLIKITNKSKFSELTHRDYLGGILGLGIERNKIGDLFVEDNSCYVAVHEEIQDFILYNIDKIGKVTCKVELIEDMSLLPHVNFKEEIIMVSSLRIDGIVSKLCNISRAKAQILIDQGQILIDYAKIRDKSYELKGEERITIRKHGKFIVGNIIGTSKSGKLKVVIKKYT</sequence>
<dbReference type="OrthoDB" id="9812787at2"/>
<dbReference type="EMBL" id="PDCJ01000001">
    <property type="protein sequence ID" value="PEG30763.1"/>
    <property type="molecule type" value="Genomic_DNA"/>
</dbReference>
<reference evidence="3 4" key="1">
    <citation type="submission" date="2017-10" db="EMBL/GenBank/DDBJ databases">
        <title>Effective Description of Clostridium neonatale sp. nov. linked to necrotizing enterocolitis in neonates and a clarification of species assignable to the genus Clostridium (Prazmowski 1880) emend. Lawson and Rainey 2016.</title>
        <authorList>
            <person name="Bernard K."/>
            <person name="Burdz T."/>
            <person name="Wiebe D."/>
            <person name="Balcewich B."/>
            <person name="Alfa M."/>
            <person name="Bernier A.-M."/>
        </authorList>
    </citation>
    <scope>NUCLEOTIDE SEQUENCE [LARGE SCALE GENOMIC DNA]</scope>
    <source>
        <strain evidence="3 4">LCDC99A005</strain>
    </source>
</reference>
<dbReference type="Pfam" id="PF01479">
    <property type="entry name" value="S4"/>
    <property type="match status" value="1"/>
</dbReference>
<dbReference type="RefSeq" id="WP_058294931.1">
    <property type="nucleotide sequence ID" value="NZ_CAMRXJ010000056.1"/>
</dbReference>
<dbReference type="InterPro" id="IPR012677">
    <property type="entry name" value="Nucleotide-bd_a/b_plait_sf"/>
</dbReference>
<keyword evidence="4" id="KW-1185">Reference proteome</keyword>
<dbReference type="InterPro" id="IPR036986">
    <property type="entry name" value="S4_RNA-bd_sf"/>
</dbReference>
<dbReference type="Pfam" id="PF17774">
    <property type="entry name" value="YlmH_RBD"/>
    <property type="match status" value="1"/>
</dbReference>
<dbReference type="PANTHER" id="PTHR13633">
    <property type="entry name" value="MITOCHONDRIAL TRANSCRIPTION RESCUE FACTOR 1"/>
    <property type="match status" value="1"/>
</dbReference>
<dbReference type="InterPro" id="IPR040591">
    <property type="entry name" value="RqcP2_RBD"/>
</dbReference>
<dbReference type="PROSITE" id="PS50889">
    <property type="entry name" value="S4"/>
    <property type="match status" value="1"/>
</dbReference>
<feature type="domain" description="RNA-binding S4" evidence="2">
    <location>
        <begin position="178"/>
        <end position="238"/>
    </location>
</feature>
<dbReference type="AlphaFoldDB" id="A0A2A7MH32"/>
<dbReference type="Gene3D" id="3.30.70.330">
    <property type="match status" value="1"/>
</dbReference>
<name>A0A2A7MH32_9CLOT</name>
<dbReference type="Proteomes" id="UP000220840">
    <property type="component" value="Unassembled WGS sequence"/>
</dbReference>
<comment type="caution">
    <text evidence="3">The sequence shown here is derived from an EMBL/GenBank/DDBJ whole genome shotgun (WGS) entry which is preliminary data.</text>
</comment>
<proteinExistence type="predicted"/>
<organism evidence="3 4">
    <name type="scientific">Clostridium neonatale</name>
    <dbReference type="NCBI Taxonomy" id="137838"/>
    <lineage>
        <taxon>Bacteria</taxon>
        <taxon>Bacillati</taxon>
        <taxon>Bacillota</taxon>
        <taxon>Clostridia</taxon>
        <taxon>Eubacteriales</taxon>
        <taxon>Clostridiaceae</taxon>
        <taxon>Clostridium</taxon>
    </lineage>
</organism>
<evidence type="ECO:0000256" key="1">
    <source>
        <dbReference type="PROSITE-ProRule" id="PRU00182"/>
    </source>
</evidence>
<dbReference type="SMART" id="SM00363">
    <property type="entry name" value="S4"/>
    <property type="match status" value="1"/>
</dbReference>
<dbReference type="Gene3D" id="3.10.290.10">
    <property type="entry name" value="RNA-binding S4 domain"/>
    <property type="match status" value="1"/>
</dbReference>
<accession>A0A2A7MH32</accession>
<dbReference type="STRING" id="137838.GCA_001458595_02123"/>